<organism evidence="2">
    <name type="scientific">Bifidobacterium longum subsp. infantis CCUG 52486</name>
    <dbReference type="NCBI Taxonomy" id="537937"/>
    <lineage>
        <taxon>Bacteria</taxon>
        <taxon>Bacillati</taxon>
        <taxon>Actinomycetota</taxon>
        <taxon>Actinomycetes</taxon>
        <taxon>Bifidobacteriales</taxon>
        <taxon>Bifidobacteriaceae</taxon>
        <taxon>Bifidobacterium</taxon>
    </lineage>
</organism>
<feature type="domain" description="HTH cro/C1-type" evidence="1">
    <location>
        <begin position="51"/>
        <end position="105"/>
    </location>
</feature>
<dbReference type="GO" id="GO:0003677">
    <property type="term" value="F:DNA binding"/>
    <property type="evidence" value="ECO:0007669"/>
    <property type="project" value="UniProtKB-KW"/>
</dbReference>
<dbReference type="EMBL" id="DS990241">
    <property type="protein sequence ID" value="EEQ55786.1"/>
    <property type="molecule type" value="Genomic_DNA"/>
</dbReference>
<dbReference type="InterPro" id="IPR001387">
    <property type="entry name" value="Cro/C1-type_HTH"/>
</dbReference>
<reference evidence="2" key="1">
    <citation type="submission" date="2008-08" db="EMBL/GenBank/DDBJ databases">
        <title>Annotation of Bifidobacterium longum subsp. infantis CCUG 52486.</title>
        <authorList>
            <consortium name="The Broad Institute Genome Sequencing Platform"/>
            <person name="Gougoulias C."/>
            <person name="Tuohy K.M."/>
            <person name="Gibson G.R."/>
            <person name="Ward D."/>
            <person name="Mehta T."/>
            <person name="Young S."/>
            <person name="Jaffe D."/>
            <person name="Gnerre S."/>
            <person name="Berlin A."/>
            <person name="Heiman D."/>
            <person name="Hepburn T."/>
            <person name="Shea T."/>
            <person name="Sykes S."/>
            <person name="Alvarado L."/>
            <person name="Kodira C."/>
            <person name="Borodovsky M."/>
            <person name="Lander E."/>
            <person name="Galagan J."/>
            <person name="Nusbaum C."/>
            <person name="Birren B."/>
        </authorList>
    </citation>
    <scope>NUCLEOTIDE SEQUENCE [LARGE SCALE GENOMIC DNA]</scope>
    <source>
        <strain evidence="2">CCUG 52486</strain>
    </source>
</reference>
<protein>
    <submittedName>
        <fullName evidence="2">DNA-binding helix-turn-helix protein</fullName>
    </submittedName>
</protein>
<evidence type="ECO:0000313" key="2">
    <source>
        <dbReference type="EMBL" id="EEQ55786.1"/>
    </source>
</evidence>
<dbReference type="Proteomes" id="UP000005084">
    <property type="component" value="Unassembled WGS sequence"/>
</dbReference>
<dbReference type="PROSITE" id="PS50943">
    <property type="entry name" value="HTH_CROC1"/>
    <property type="match status" value="1"/>
</dbReference>
<dbReference type="Pfam" id="PF13443">
    <property type="entry name" value="HTH_26"/>
    <property type="match status" value="1"/>
</dbReference>
<dbReference type="HOGENOM" id="CLU_1736999_0_0_11"/>
<dbReference type="SMART" id="SM00530">
    <property type="entry name" value="HTH_XRE"/>
    <property type="match status" value="1"/>
</dbReference>
<dbReference type="AlphaFoldDB" id="C5ECP2"/>
<gene>
    <name evidence="2" type="ORF">BLIG_01524</name>
</gene>
<dbReference type="SUPFAM" id="SSF47413">
    <property type="entry name" value="lambda repressor-like DNA-binding domains"/>
    <property type="match status" value="1"/>
</dbReference>
<sequence>MCLFACFIKYRIRYVLSTQNGTNFANVPENGTIFHMSKYESLFTQRVIEVIENRRRDRNMTIDDLCAATGIGRNSYYNKIRGDRCFNTEEIDAIARVLGCDPLLILEEASAKAQIESDAQLAKKAFARMQTLVAKPGDTKAEQEAYEELP</sequence>
<name>C5ECP2_BIFLI</name>
<evidence type="ECO:0000259" key="1">
    <source>
        <dbReference type="PROSITE" id="PS50943"/>
    </source>
</evidence>
<keyword evidence="2" id="KW-0238">DNA-binding</keyword>
<dbReference type="Gene3D" id="1.10.260.40">
    <property type="entry name" value="lambda repressor-like DNA-binding domains"/>
    <property type="match status" value="1"/>
</dbReference>
<proteinExistence type="predicted"/>
<accession>C5ECP2</accession>
<dbReference type="InterPro" id="IPR010982">
    <property type="entry name" value="Lambda_DNA-bd_dom_sf"/>
</dbReference>
<dbReference type="CDD" id="cd00093">
    <property type="entry name" value="HTH_XRE"/>
    <property type="match status" value="1"/>
</dbReference>